<feature type="transmembrane region" description="Helical" evidence="1">
    <location>
        <begin position="173"/>
        <end position="190"/>
    </location>
</feature>
<dbReference type="Proteomes" id="UP000233778">
    <property type="component" value="Chromosome"/>
</dbReference>
<keyword evidence="1" id="KW-1133">Transmembrane helix</keyword>
<evidence type="ECO:0000313" key="5">
    <source>
        <dbReference type="Proteomes" id="UP000233778"/>
    </source>
</evidence>
<dbReference type="EMBL" id="CP025084">
    <property type="protein sequence ID" value="AUH05809.1"/>
    <property type="molecule type" value="Genomic_DNA"/>
</dbReference>
<gene>
    <name evidence="2" type="ORF">CWC46_17735</name>
    <name evidence="3" type="ORF">Ser39006_017735</name>
</gene>
<feature type="transmembrane region" description="Helical" evidence="1">
    <location>
        <begin position="55"/>
        <end position="77"/>
    </location>
</feature>
<dbReference type="OrthoDB" id="161727at2"/>
<accession>A0A2I5TAA6</accession>
<feature type="transmembrane region" description="Helical" evidence="1">
    <location>
        <begin position="197"/>
        <end position="218"/>
    </location>
</feature>
<reference evidence="3" key="2">
    <citation type="submission" date="2013-09" db="EMBL/GenBank/DDBJ databases">
        <authorList>
            <person name="Wang G."/>
            <person name="Yang Y."/>
            <person name="Su Y."/>
        </authorList>
    </citation>
    <scope>NUCLEOTIDE SEQUENCE</scope>
    <source>
        <strain evidence="3">ATCC 39006</strain>
    </source>
</reference>
<evidence type="ECO:0000313" key="2">
    <source>
        <dbReference type="EMBL" id="AUH01486.1"/>
    </source>
</evidence>
<evidence type="ECO:0000256" key="1">
    <source>
        <dbReference type="SAM" id="Phobius"/>
    </source>
</evidence>
<feature type="transmembrane region" description="Helical" evidence="1">
    <location>
        <begin position="224"/>
        <end position="248"/>
    </location>
</feature>
<feature type="transmembrane region" description="Helical" evidence="1">
    <location>
        <begin position="149"/>
        <end position="167"/>
    </location>
</feature>
<dbReference type="KEGG" id="sera:Ser39006_017735"/>
<feature type="transmembrane region" description="Helical" evidence="1">
    <location>
        <begin position="6"/>
        <end position="22"/>
    </location>
</feature>
<name>A0A2I5TAA6_SERS3</name>
<proteinExistence type="predicted"/>
<organism evidence="3 4">
    <name type="scientific">Serratia sp. (strain ATCC 39006)</name>
    <name type="common">Prodigiosinella confusarubida</name>
    <dbReference type="NCBI Taxonomy" id="104623"/>
    <lineage>
        <taxon>Bacteria</taxon>
        <taxon>Pseudomonadati</taxon>
        <taxon>Pseudomonadota</taxon>
        <taxon>Gammaproteobacteria</taxon>
        <taxon>Enterobacterales</taxon>
        <taxon>Pectobacteriaceae</taxon>
        <taxon>Prodigiosinella</taxon>
    </lineage>
</organism>
<evidence type="ECO:0000313" key="4">
    <source>
        <dbReference type="Proteomes" id="UP000017700"/>
    </source>
</evidence>
<dbReference type="KEGG" id="serq:CWC46_17735"/>
<keyword evidence="4" id="KW-1185">Reference proteome</keyword>
<dbReference type="RefSeq" id="WP_021015209.1">
    <property type="nucleotide sequence ID" value="NZ_CP025084.1"/>
</dbReference>
<dbReference type="Proteomes" id="UP000017700">
    <property type="component" value="Chromosome"/>
</dbReference>
<dbReference type="AlphaFoldDB" id="A0A2I5TAA6"/>
<feature type="transmembrane region" description="Helical" evidence="1">
    <location>
        <begin position="84"/>
        <end position="106"/>
    </location>
</feature>
<protein>
    <submittedName>
        <fullName evidence="3">Uncharacterized protein</fullName>
    </submittedName>
</protein>
<sequence length="257" mass="27224">MDIFTIKLLVTPILMLVVSLAVRKWGSFVGGILSGMPLTSGPVAVFLAIEQGPHFAAEAAGAALSGLSAVLLTYLFYFILTRFFSILVAGVSAICFFGMISTLFLFLTSTEGAIIVSVVAIIIILRLTDRGERAVKEPAVPYWDIPLRMLTATALLFAITSSAHLLGPQISGMLAPVPVIAWPLTLFAHIQGGRGDMAAVVRGNAVSATGVILFYVVIRELILWAGVLATFILAFMASVVVTVLLTGVMRRSASVAL</sequence>
<feature type="transmembrane region" description="Helical" evidence="1">
    <location>
        <begin position="29"/>
        <end position="49"/>
    </location>
</feature>
<dbReference type="EMBL" id="CP025085">
    <property type="protein sequence ID" value="AUH01486.1"/>
    <property type="molecule type" value="Genomic_DNA"/>
</dbReference>
<reference evidence="3 4" key="1">
    <citation type="journal article" date="2013" name="Genome Announc.">
        <title>Draft genome sequence of Serratia sp. strain ATCC 39006, a model bacterium for analysis of the biosynthesis and regulation of prodigiosin, a carbapenem, and gas vesicles.</title>
        <authorList>
            <person name="Fineran P.C."/>
            <person name="Iglesias Cans M.C."/>
            <person name="Ramsay J.P."/>
            <person name="Wilf N.M."/>
            <person name="Cossyleon D."/>
            <person name="McNeil M.B."/>
            <person name="Williamson N.R."/>
            <person name="Monson R.E."/>
            <person name="Becher S.A."/>
            <person name="Stanton J.A."/>
            <person name="Brugger K."/>
            <person name="Brown S.D."/>
            <person name="Salmond G.P."/>
        </authorList>
    </citation>
    <scope>NUCLEOTIDE SEQUENCE [LARGE SCALE GENOMIC DNA]</scope>
    <source>
        <strain evidence="3">ATCC 39006</strain>
        <strain evidence="4">ATCC 39006 / SC 11482</strain>
    </source>
</reference>
<evidence type="ECO:0000313" key="3">
    <source>
        <dbReference type="EMBL" id="AUH05809.1"/>
    </source>
</evidence>
<reference evidence="2 5" key="3">
    <citation type="submission" date="2017-11" db="EMBL/GenBank/DDBJ databases">
        <title>Complete genome sequence of Serratia sp. ATCC 39006 LacA.</title>
        <authorList>
            <person name="Hampton H.G."/>
            <person name="Jackson S.A."/>
            <person name="Jauregui R."/>
            <person name="Poulter G.T.M."/>
            <person name="Salmond G.P.C."/>
            <person name="Fineran P.C."/>
        </authorList>
    </citation>
    <scope>NUCLEOTIDE SEQUENCE [LARGE SCALE GENOMIC DNA]</scope>
    <source>
        <strain evidence="2 5">ATCC 39006</strain>
    </source>
</reference>
<keyword evidence="1" id="KW-0812">Transmembrane</keyword>
<reference evidence="3" key="4">
    <citation type="submission" date="2017-11" db="EMBL/GenBank/DDBJ databases">
        <title>Complete genome sequence of Serratia sp. ATCC 39006.</title>
        <authorList>
            <person name="Hampton H.G."/>
            <person name="Jackson S.A."/>
            <person name="Jauregui R."/>
            <person name="Poulter G.T.M."/>
            <person name="Salmond G.P.C."/>
            <person name="Fineran P.C."/>
        </authorList>
    </citation>
    <scope>NUCLEOTIDE SEQUENCE</scope>
    <source>
        <strain evidence="3">ATCC 39006</strain>
    </source>
</reference>
<keyword evidence="1" id="KW-0472">Membrane</keyword>
<feature type="transmembrane region" description="Helical" evidence="1">
    <location>
        <begin position="112"/>
        <end position="128"/>
    </location>
</feature>